<dbReference type="HOGENOM" id="CLU_063450_0_0_11"/>
<dbReference type="PANTHER" id="PTHR47237">
    <property type="entry name" value="SLL0310 PROTEIN"/>
    <property type="match status" value="1"/>
</dbReference>
<proteinExistence type="predicted"/>
<dbReference type="Pfam" id="PF13508">
    <property type="entry name" value="Acetyltransf_7"/>
    <property type="match status" value="1"/>
</dbReference>
<protein>
    <submittedName>
        <fullName evidence="2">Acetyltransferase</fullName>
    </submittedName>
</protein>
<dbReference type="KEGG" id="sxi:SXIM_26440"/>
<dbReference type="InterPro" id="IPR052729">
    <property type="entry name" value="Acyl/Acetyltrans_Enzymes"/>
</dbReference>
<evidence type="ECO:0000313" key="3">
    <source>
        <dbReference type="Proteomes" id="UP000034034"/>
    </source>
</evidence>
<dbReference type="PANTHER" id="PTHR47237:SF2">
    <property type="entry name" value="BLL4206 PROTEIN"/>
    <property type="match status" value="1"/>
</dbReference>
<dbReference type="Gene3D" id="3.40.630.90">
    <property type="match status" value="1"/>
</dbReference>
<organism evidence="2 3">
    <name type="scientific">Streptomyces xiamenensis</name>
    <dbReference type="NCBI Taxonomy" id="408015"/>
    <lineage>
        <taxon>Bacteria</taxon>
        <taxon>Bacillati</taxon>
        <taxon>Actinomycetota</taxon>
        <taxon>Actinomycetes</taxon>
        <taxon>Kitasatosporales</taxon>
        <taxon>Streptomycetaceae</taxon>
        <taxon>Streptomyces</taxon>
    </lineage>
</organism>
<dbReference type="RefSeq" id="WP_046725629.1">
    <property type="nucleotide sequence ID" value="NZ_CP009922.3"/>
</dbReference>
<evidence type="ECO:0000313" key="2">
    <source>
        <dbReference type="EMBL" id="AKG44028.1"/>
    </source>
</evidence>
<evidence type="ECO:0000259" key="1">
    <source>
        <dbReference type="PROSITE" id="PS51186"/>
    </source>
</evidence>
<dbReference type="Gene3D" id="3.40.630.30">
    <property type="match status" value="1"/>
</dbReference>
<dbReference type="GO" id="GO:0016747">
    <property type="term" value="F:acyltransferase activity, transferring groups other than amino-acyl groups"/>
    <property type="evidence" value="ECO:0007669"/>
    <property type="project" value="InterPro"/>
</dbReference>
<dbReference type="STRING" id="408015.SXIM_26440"/>
<dbReference type="InterPro" id="IPR000182">
    <property type="entry name" value="GNAT_dom"/>
</dbReference>
<dbReference type="CDD" id="cd04301">
    <property type="entry name" value="NAT_SF"/>
    <property type="match status" value="1"/>
</dbReference>
<dbReference type="PATRIC" id="fig|408015.6.peg.2682"/>
<accession>A0A0F7FVT0</accession>
<name>A0A0F7FVT0_9ACTN</name>
<feature type="domain" description="N-acetyltransferase" evidence="1">
    <location>
        <begin position="8"/>
        <end position="143"/>
    </location>
</feature>
<dbReference type="InterPro" id="IPR016181">
    <property type="entry name" value="Acyl_CoA_acyltransferase"/>
</dbReference>
<keyword evidence="3" id="KW-1185">Reference proteome</keyword>
<dbReference type="EMBL" id="CP009922">
    <property type="protein sequence ID" value="AKG44028.1"/>
    <property type="molecule type" value="Genomic_DNA"/>
</dbReference>
<dbReference type="InterPro" id="IPR041496">
    <property type="entry name" value="YitH/HolE_GNAT"/>
</dbReference>
<dbReference type="Proteomes" id="UP000034034">
    <property type="component" value="Chromosome"/>
</dbReference>
<reference evidence="2" key="1">
    <citation type="submission" date="2019-08" db="EMBL/GenBank/DDBJ databases">
        <title>Complete genome sequence of a mangrove-derived Streptomyces xiamenensis.</title>
        <authorList>
            <person name="Xu J."/>
        </authorList>
    </citation>
    <scope>NUCLEOTIDE SEQUENCE</scope>
    <source>
        <strain evidence="2">318</strain>
    </source>
</reference>
<dbReference type="Pfam" id="PF18014">
    <property type="entry name" value="Acetyltransf_18"/>
    <property type="match status" value="1"/>
</dbReference>
<dbReference type="PROSITE" id="PS51186">
    <property type="entry name" value="GNAT"/>
    <property type="match status" value="1"/>
</dbReference>
<dbReference type="AlphaFoldDB" id="A0A0F7FVT0"/>
<gene>
    <name evidence="2" type="ORF">SXIM_26440</name>
</gene>
<dbReference type="SUPFAM" id="SSF55729">
    <property type="entry name" value="Acyl-CoA N-acyltransferases (Nat)"/>
    <property type="match status" value="1"/>
</dbReference>
<sequence>MPTSSLTLPVRRLTRADLPAALDLAADRSWAREAHKWRLLLSAGTGYGIDAPADDPVGGLIGAFVLTPYPGYRCVSMVLVARRHERRGLGERLMRHAIAESGDAVVFLSATDNGRPLYEKLGFTAVGAVTTLQGPFTGADPGQGDTFQDDGHGRDGVRVRPATAADMPGLLALDRPVFGTDRTELLARLPSFADRLAVAQAPDGQLTGYAASWPNVTTTVIGPVVAQDLRTARALISHLGAAATLPLRYDVDDRHPELAGWLRSRGLSGDFRCTLMVRGATDLPGDISRRFAPYSVALG</sequence>